<dbReference type="AlphaFoldDB" id="A0AAN6FLU4"/>
<dbReference type="Proteomes" id="UP001168146">
    <property type="component" value="Unassembled WGS sequence"/>
</dbReference>
<protein>
    <submittedName>
        <fullName evidence="1">Uncharacterized protein</fullName>
    </submittedName>
</protein>
<evidence type="ECO:0000313" key="2">
    <source>
        <dbReference type="Proteomes" id="UP001168146"/>
    </source>
</evidence>
<dbReference type="EMBL" id="JASUXU010000036">
    <property type="protein sequence ID" value="KAK0318489.1"/>
    <property type="molecule type" value="Genomic_DNA"/>
</dbReference>
<comment type="caution">
    <text evidence="1">The sequence shown here is derived from an EMBL/GenBank/DDBJ whole genome shotgun (WGS) entry which is preliminary data.</text>
</comment>
<organism evidence="1 2">
    <name type="scientific">Friedmanniomyces endolithicus</name>
    <dbReference type="NCBI Taxonomy" id="329885"/>
    <lineage>
        <taxon>Eukaryota</taxon>
        <taxon>Fungi</taxon>
        <taxon>Dikarya</taxon>
        <taxon>Ascomycota</taxon>
        <taxon>Pezizomycotina</taxon>
        <taxon>Dothideomycetes</taxon>
        <taxon>Dothideomycetidae</taxon>
        <taxon>Mycosphaerellales</taxon>
        <taxon>Teratosphaeriaceae</taxon>
        <taxon>Friedmanniomyces</taxon>
    </lineage>
</organism>
<accession>A0AAN6FLU4</accession>
<proteinExistence type="predicted"/>
<reference evidence="1" key="1">
    <citation type="submission" date="2021-12" db="EMBL/GenBank/DDBJ databases">
        <title>Black yeast isolated from Biological Soil Crust.</title>
        <authorList>
            <person name="Kurbessoian T."/>
        </authorList>
    </citation>
    <scope>NUCLEOTIDE SEQUENCE</scope>
    <source>
        <strain evidence="1">CCFEE 5208</strain>
    </source>
</reference>
<sequence>MATAGVLSQGILPRTQTDSRLHANAAPIAEGSGHQIPPTRSMVALVDGAIAADEEAVDDLDESLLPMVYSRVGVDHDRTKAMFTRHGFAYEPRRRSSEEPAPKFRRVERPIRVRLHYRCHECQGQFAPDKSCTKRGHRRCGDCVRQPGQRVMETMHQARQAKDREEEQKSAPAAAIVADKPDEASPTGALAAVSGRTLEYDDQDDDEEASLARVYDLATKGHPLGSERLVRDPSLQHVRWACHECKTPFTSPTHTGCEQCNHTRCEVCPRLPPKANTRPSALLETGSTPQEEARTVPEVLRVYRKARQRIRYTCDHCNAVFADKYTCQTCGHGRCKGCSRNP</sequence>
<dbReference type="SUPFAM" id="SSF57889">
    <property type="entry name" value="Cysteine-rich domain"/>
    <property type="match status" value="1"/>
</dbReference>
<gene>
    <name evidence="1" type="ORF">LTR82_010551</name>
</gene>
<dbReference type="InterPro" id="IPR046349">
    <property type="entry name" value="C1-like_sf"/>
</dbReference>
<evidence type="ECO:0000313" key="1">
    <source>
        <dbReference type="EMBL" id="KAK0318489.1"/>
    </source>
</evidence>
<name>A0AAN6FLU4_9PEZI</name>